<feature type="compositionally biased region" description="Polar residues" evidence="1">
    <location>
        <begin position="133"/>
        <end position="144"/>
    </location>
</feature>
<feature type="region of interest" description="Disordered" evidence="1">
    <location>
        <begin position="352"/>
        <end position="377"/>
    </location>
</feature>
<keyword evidence="3" id="KW-1185">Reference proteome</keyword>
<accession>A0ABD3XNT7</accession>
<gene>
    <name evidence="2" type="ORF">ACJMK2_027234</name>
</gene>
<proteinExistence type="predicted"/>
<feature type="region of interest" description="Disordered" evidence="1">
    <location>
        <begin position="109"/>
        <end position="154"/>
    </location>
</feature>
<feature type="compositionally biased region" description="Basic and acidic residues" evidence="1">
    <location>
        <begin position="109"/>
        <end position="130"/>
    </location>
</feature>
<reference evidence="2 3" key="1">
    <citation type="submission" date="2024-11" db="EMBL/GenBank/DDBJ databases">
        <title>Chromosome-level genome assembly of the freshwater bivalve Anodonta woodiana.</title>
        <authorList>
            <person name="Chen X."/>
        </authorList>
    </citation>
    <scope>NUCLEOTIDE SEQUENCE [LARGE SCALE GENOMIC DNA]</scope>
    <source>
        <strain evidence="2">MN2024</strain>
        <tissue evidence="2">Gills</tissue>
    </source>
</reference>
<comment type="caution">
    <text evidence="2">The sequence shown here is derived from an EMBL/GenBank/DDBJ whole genome shotgun (WGS) entry which is preliminary data.</text>
</comment>
<evidence type="ECO:0000256" key="1">
    <source>
        <dbReference type="SAM" id="MobiDB-lite"/>
    </source>
</evidence>
<dbReference type="EMBL" id="JBJQND010000002">
    <property type="protein sequence ID" value="KAL3887291.1"/>
    <property type="molecule type" value="Genomic_DNA"/>
</dbReference>
<dbReference type="AlphaFoldDB" id="A0ABD3XNT7"/>
<dbReference type="Proteomes" id="UP001634394">
    <property type="component" value="Unassembled WGS sequence"/>
</dbReference>
<organism evidence="2 3">
    <name type="scientific">Sinanodonta woodiana</name>
    <name type="common">Chinese pond mussel</name>
    <name type="synonym">Anodonta woodiana</name>
    <dbReference type="NCBI Taxonomy" id="1069815"/>
    <lineage>
        <taxon>Eukaryota</taxon>
        <taxon>Metazoa</taxon>
        <taxon>Spiralia</taxon>
        <taxon>Lophotrochozoa</taxon>
        <taxon>Mollusca</taxon>
        <taxon>Bivalvia</taxon>
        <taxon>Autobranchia</taxon>
        <taxon>Heteroconchia</taxon>
        <taxon>Palaeoheterodonta</taxon>
        <taxon>Unionida</taxon>
        <taxon>Unionoidea</taxon>
        <taxon>Unionidae</taxon>
        <taxon>Unioninae</taxon>
        <taxon>Sinanodonta</taxon>
    </lineage>
</organism>
<feature type="region of interest" description="Disordered" evidence="1">
    <location>
        <begin position="502"/>
        <end position="536"/>
    </location>
</feature>
<name>A0ABD3XNT7_SINWO</name>
<protein>
    <submittedName>
        <fullName evidence="2">Uncharacterized protein</fullName>
    </submittedName>
</protein>
<evidence type="ECO:0000313" key="2">
    <source>
        <dbReference type="EMBL" id="KAL3887291.1"/>
    </source>
</evidence>
<evidence type="ECO:0000313" key="3">
    <source>
        <dbReference type="Proteomes" id="UP001634394"/>
    </source>
</evidence>
<feature type="compositionally biased region" description="Polar residues" evidence="1">
    <location>
        <begin position="361"/>
        <end position="374"/>
    </location>
</feature>
<sequence>MAATRHNVICGHEKQISVHVNDINNKGSVVHSHYSTETSPSSRKTTITSNRNTNTLNIKQEFSSRSQMMRNGKSVVKEQKAEIKDNAVDYKRQHVAEIAEIYRRPKTTRDNRLKSVRPDSRLERKRDTAGRENFNQTNIDQNLHSALRPKSARPDSRMLISKAENNNHLHKENSERLVNNIRMNGQRHFKYEPKNETSKYHTNANINPKSYASTRYEQMDVIEKDNSNKFTRYQHISFHSEGQEKSSQDHTDIHNLDRINDGTIKLDQPAQTYLASQLNCEDDRRQQSYSSNKHNVIPHERKVEPMDLTKEFHNEDLNIDPVEYFWRETESCSDYNCSFCRQKQQKALLMQQPKVHESNDSRSTGESFAGSHSNDTTKAKQFLETDIGIHRNRSSSLQIPRSMAYDNNITNQQTVFSFRSRIKSDTEAQKSIARDVDFDIKDPFASTRPPSPPAKDKTFISSKNHKSRKQSLPFPSHPVYHRTSMKVIEKYRYIRPATFTESVMAPSEEPTPEPDFNQLKPRKLKPIRMPIQLKKK</sequence>
<feature type="region of interest" description="Disordered" evidence="1">
    <location>
        <begin position="441"/>
        <end position="478"/>
    </location>
</feature>